<organism evidence="2">
    <name type="scientific">Singulisphaera sp. Ch08</name>
    <dbReference type="NCBI Taxonomy" id="3120278"/>
    <lineage>
        <taxon>Bacteria</taxon>
        <taxon>Pseudomonadati</taxon>
        <taxon>Planctomycetota</taxon>
        <taxon>Planctomycetia</taxon>
        <taxon>Isosphaerales</taxon>
        <taxon>Isosphaeraceae</taxon>
        <taxon>Singulisphaera</taxon>
    </lineage>
</organism>
<keyword evidence="1" id="KW-0472">Membrane</keyword>
<keyword evidence="1" id="KW-0812">Transmembrane</keyword>
<dbReference type="InterPro" id="IPR002798">
    <property type="entry name" value="SpoIIM-like"/>
</dbReference>
<dbReference type="EMBL" id="CP155447">
    <property type="protein sequence ID" value="XBH08223.1"/>
    <property type="molecule type" value="Genomic_DNA"/>
</dbReference>
<dbReference type="Pfam" id="PF01944">
    <property type="entry name" value="SpoIIM"/>
    <property type="match status" value="1"/>
</dbReference>
<gene>
    <name evidence="2" type="ORF">V5E97_19925</name>
</gene>
<dbReference type="PANTHER" id="PTHR35337">
    <property type="entry name" value="SLR1478 PROTEIN"/>
    <property type="match status" value="1"/>
</dbReference>
<name>A0AAU7CT64_9BACT</name>
<feature type="transmembrane region" description="Helical" evidence="1">
    <location>
        <begin position="228"/>
        <end position="247"/>
    </location>
</feature>
<dbReference type="AlphaFoldDB" id="A0AAU7CT64"/>
<keyword evidence="1" id="KW-1133">Transmembrane helix</keyword>
<dbReference type="RefSeq" id="WP_406701058.1">
    <property type="nucleotide sequence ID" value="NZ_CP155447.1"/>
</dbReference>
<proteinExistence type="predicted"/>
<feature type="transmembrane region" description="Helical" evidence="1">
    <location>
        <begin position="296"/>
        <end position="316"/>
    </location>
</feature>
<feature type="transmembrane region" description="Helical" evidence="1">
    <location>
        <begin position="268"/>
        <end position="290"/>
    </location>
</feature>
<evidence type="ECO:0000256" key="1">
    <source>
        <dbReference type="SAM" id="Phobius"/>
    </source>
</evidence>
<reference evidence="2" key="1">
    <citation type="submission" date="2024-05" db="EMBL/GenBank/DDBJ databases">
        <title>Planctomycetes of the genus Singulisphaera possess chitinolytic capabilities.</title>
        <authorList>
            <person name="Ivanova A."/>
        </authorList>
    </citation>
    <scope>NUCLEOTIDE SEQUENCE</scope>
    <source>
        <strain evidence="2">Ch08T</strain>
    </source>
</reference>
<sequence>MRVADRLAQREASWRELDTLLDGLTRRQPPAARAAQIVRLGELYRAACTDLMLAETHDLPRDMVAYLHALVGRAHNAVYRAQGFRFVDWADALFGTAPRQLRTDPALRIAALVFFGSFLLCALLGAGRPGFALTLVGEPMIEMMEQSYAEPMGADRKDGLSRNDTMMAGYYIQHNTTIGLQCFAYGLLFGLGSLYELVSNGAILGTIFGHMATTPSASNFYTFVTAHAPFELMAIVFSGAAGLRLGFGLIDTQGQTRLGSLRREARRALPTVGVAVVLFLLAAFLEGYVSASALPYSAKASIALISAGLLAAYLALGGRSPVAKPESR</sequence>
<feature type="transmembrane region" description="Helical" evidence="1">
    <location>
        <begin position="106"/>
        <end position="126"/>
    </location>
</feature>
<evidence type="ECO:0000313" key="2">
    <source>
        <dbReference type="EMBL" id="XBH08223.1"/>
    </source>
</evidence>
<protein>
    <submittedName>
        <fullName evidence="2">Stage II sporulation protein M</fullName>
    </submittedName>
</protein>
<dbReference type="PANTHER" id="PTHR35337:SF1">
    <property type="entry name" value="SLR1478 PROTEIN"/>
    <property type="match status" value="1"/>
</dbReference>
<accession>A0AAU7CT64</accession>